<dbReference type="GO" id="GO:0005525">
    <property type="term" value="F:GTP binding"/>
    <property type="evidence" value="ECO:0007669"/>
    <property type="project" value="UniProtKB-KW"/>
</dbReference>
<reference evidence="7 8" key="1">
    <citation type="journal article" date="2015" name="Nature">
        <title>rRNA introns, odd ribosomes, and small enigmatic genomes across a large radiation of phyla.</title>
        <authorList>
            <person name="Brown C.T."/>
            <person name="Hug L.A."/>
            <person name="Thomas B.C."/>
            <person name="Sharon I."/>
            <person name="Castelle C.J."/>
            <person name="Singh A."/>
            <person name="Wilkins M.J."/>
            <person name="Williams K.H."/>
            <person name="Banfield J.F."/>
        </authorList>
    </citation>
    <scope>NUCLEOTIDE SEQUENCE [LARGE SCALE GENOMIC DNA]</scope>
</reference>
<organism evidence="7 8">
    <name type="scientific">Candidatus Uhrbacteria bacterium GW2011_GWA2_53_10</name>
    <dbReference type="NCBI Taxonomy" id="1618980"/>
    <lineage>
        <taxon>Bacteria</taxon>
        <taxon>Candidatus Uhriibacteriota</taxon>
    </lineage>
</organism>
<accession>A0A0G1XLZ4</accession>
<evidence type="ECO:0000256" key="4">
    <source>
        <dbReference type="ARBA" id="ARBA00022917"/>
    </source>
</evidence>
<keyword evidence="5" id="KW-0342">GTP-binding</keyword>
<dbReference type="Pfam" id="PF00009">
    <property type="entry name" value="GTP_EFTU"/>
    <property type="match status" value="1"/>
</dbReference>
<dbReference type="InterPro" id="IPR006847">
    <property type="entry name" value="IF2_N"/>
</dbReference>
<evidence type="ECO:0000259" key="6">
    <source>
        <dbReference type="PROSITE" id="PS51722"/>
    </source>
</evidence>
<dbReference type="PROSITE" id="PS51722">
    <property type="entry name" value="G_TR_2"/>
    <property type="match status" value="1"/>
</dbReference>
<evidence type="ECO:0000256" key="1">
    <source>
        <dbReference type="ARBA" id="ARBA00007733"/>
    </source>
</evidence>
<dbReference type="PATRIC" id="fig|1618980.3.peg.448"/>
<dbReference type="InterPro" id="IPR000795">
    <property type="entry name" value="T_Tr_GTP-bd_dom"/>
</dbReference>
<keyword evidence="4" id="KW-0648">Protein biosynthesis</keyword>
<dbReference type="Gene3D" id="3.40.50.300">
    <property type="entry name" value="P-loop containing nucleotide triphosphate hydrolases"/>
    <property type="match status" value="1"/>
</dbReference>
<evidence type="ECO:0000313" key="7">
    <source>
        <dbReference type="EMBL" id="KKW32308.1"/>
    </source>
</evidence>
<dbReference type="GO" id="GO:0003924">
    <property type="term" value="F:GTPase activity"/>
    <property type="evidence" value="ECO:0007669"/>
    <property type="project" value="InterPro"/>
</dbReference>
<comment type="caution">
    <text evidence="7">The sequence shown here is derived from an EMBL/GenBank/DDBJ whole genome shotgun (WGS) entry which is preliminary data.</text>
</comment>
<dbReference type="PANTHER" id="PTHR43381:SF5">
    <property type="entry name" value="TR-TYPE G DOMAIN-CONTAINING PROTEIN"/>
    <property type="match status" value="1"/>
</dbReference>
<dbReference type="Pfam" id="PF04760">
    <property type="entry name" value="IF2_N"/>
    <property type="match status" value="1"/>
</dbReference>
<keyword evidence="3" id="KW-0547">Nucleotide-binding</keyword>
<dbReference type="PANTHER" id="PTHR43381">
    <property type="entry name" value="TRANSLATION INITIATION FACTOR IF-2-RELATED"/>
    <property type="match status" value="1"/>
</dbReference>
<dbReference type="AlphaFoldDB" id="A0A0G1XLZ4"/>
<dbReference type="InterPro" id="IPR027417">
    <property type="entry name" value="P-loop_NTPase"/>
</dbReference>
<protein>
    <submittedName>
        <fullName evidence="7">Translation initiation factor IF-2</fullName>
    </submittedName>
</protein>
<dbReference type="InterPro" id="IPR005225">
    <property type="entry name" value="Small_GTP-bd"/>
</dbReference>
<dbReference type="CDD" id="cd01887">
    <property type="entry name" value="IF2_eIF5B"/>
    <property type="match status" value="1"/>
</dbReference>
<dbReference type="EMBL" id="LCRI01000028">
    <property type="protein sequence ID" value="KKW32308.1"/>
    <property type="molecule type" value="Genomic_DNA"/>
</dbReference>
<evidence type="ECO:0000256" key="3">
    <source>
        <dbReference type="ARBA" id="ARBA00022741"/>
    </source>
</evidence>
<keyword evidence="2 7" id="KW-0396">Initiation factor</keyword>
<dbReference type="SUPFAM" id="SSF52540">
    <property type="entry name" value="P-loop containing nucleoside triphosphate hydrolases"/>
    <property type="match status" value="1"/>
</dbReference>
<evidence type="ECO:0000256" key="5">
    <source>
        <dbReference type="ARBA" id="ARBA00023134"/>
    </source>
</evidence>
<name>A0A0G1XLZ4_9BACT</name>
<evidence type="ECO:0000256" key="2">
    <source>
        <dbReference type="ARBA" id="ARBA00022540"/>
    </source>
</evidence>
<proteinExistence type="inferred from homology"/>
<feature type="domain" description="Tr-type G" evidence="6">
    <location>
        <begin position="169"/>
        <end position="262"/>
    </location>
</feature>
<sequence length="262" mass="29362">MNVTELARRLRVTPEELRDKLPQLGFAIGRRAVKVDNRVAQQVIEAWSEMRRRERLTNKIEEQKTQAEARALRREEAANRPVELPPVITVREFADRLSLPIPRLMQELMHNGILAAVNERIDFDTAMIVAEDLGFKAVPESKTQAVEDVQTSDRVREAVDNEDKKALKPRPPVIVIMGHVDHGKTRLLDAIRTTNVMESEAGGITQHIGAYQVVRNDRKLTFIDTPGHEAFTVMRSRGAKVADIAILVVAADEPARGSGCRA</sequence>
<gene>
    <name evidence="7" type="ORF">UY77_C0028G0006</name>
</gene>
<evidence type="ECO:0000313" key="8">
    <source>
        <dbReference type="Proteomes" id="UP000034711"/>
    </source>
</evidence>
<dbReference type="GO" id="GO:0003743">
    <property type="term" value="F:translation initiation factor activity"/>
    <property type="evidence" value="ECO:0007669"/>
    <property type="project" value="UniProtKB-KW"/>
</dbReference>
<dbReference type="NCBIfam" id="TIGR00231">
    <property type="entry name" value="small_GTP"/>
    <property type="match status" value="1"/>
</dbReference>
<dbReference type="InterPro" id="IPR015760">
    <property type="entry name" value="TIF_IF2"/>
</dbReference>
<comment type="similarity">
    <text evidence="1">Belongs to the TRAFAC class translation factor GTPase superfamily. Classic translation factor GTPase family. IF-2 subfamily.</text>
</comment>
<dbReference type="GO" id="GO:0005829">
    <property type="term" value="C:cytosol"/>
    <property type="evidence" value="ECO:0007669"/>
    <property type="project" value="TreeGrafter"/>
</dbReference>
<dbReference type="Proteomes" id="UP000034711">
    <property type="component" value="Unassembled WGS sequence"/>
</dbReference>